<dbReference type="AlphaFoldDB" id="A0A6J5FMI8"/>
<feature type="transmembrane region" description="Helical" evidence="1">
    <location>
        <begin position="62"/>
        <end position="80"/>
    </location>
</feature>
<protein>
    <submittedName>
        <fullName evidence="2">Uncharacterized protein</fullName>
    </submittedName>
</protein>
<sequence>MSRNSEDSPFAMIVRLWCTLVACFWILLFLSLPLLALFGIAKAAKYKREAKHKIEKKYWSNQIVQCGCLLYIAVNLYAHIFQDFLHVGFERQRQMMGWFDTVMGLPGLIWYIFTDRAVANSGDSSQFLFVTFYGVLILLFFSMFLDYCKVYGRAEWGDGHWEAPDRVNRARIAKREKRFARQHALSAEWHQLQCAHPRNLDQWAELSKAEREAAIEIWDETADVLWKKLEQENARLREDS</sequence>
<keyword evidence="1" id="KW-0472">Membrane</keyword>
<reference evidence="2 3" key="1">
    <citation type="submission" date="2020-04" db="EMBL/GenBank/DDBJ databases">
        <authorList>
            <person name="De Canck E."/>
        </authorList>
    </citation>
    <scope>NUCLEOTIDE SEQUENCE [LARGE SCALE GENOMIC DNA]</scope>
    <source>
        <strain evidence="2 3">LMG 27177</strain>
    </source>
</reference>
<evidence type="ECO:0000313" key="2">
    <source>
        <dbReference type="EMBL" id="CAB3780764.1"/>
    </source>
</evidence>
<evidence type="ECO:0000313" key="3">
    <source>
        <dbReference type="Proteomes" id="UP000494252"/>
    </source>
</evidence>
<feature type="transmembrane region" description="Helical" evidence="1">
    <location>
        <begin position="125"/>
        <end position="145"/>
    </location>
</feature>
<proteinExistence type="predicted"/>
<keyword evidence="1" id="KW-1133">Transmembrane helix</keyword>
<keyword evidence="1" id="KW-0812">Transmembrane</keyword>
<dbReference type="EMBL" id="CADIKI010000002">
    <property type="protein sequence ID" value="CAB3780764.1"/>
    <property type="molecule type" value="Genomic_DNA"/>
</dbReference>
<evidence type="ECO:0000256" key="1">
    <source>
        <dbReference type="SAM" id="Phobius"/>
    </source>
</evidence>
<keyword evidence="3" id="KW-1185">Reference proteome</keyword>
<feature type="transmembrane region" description="Helical" evidence="1">
    <location>
        <begin position="95"/>
        <end position="113"/>
    </location>
</feature>
<feature type="transmembrane region" description="Helical" evidence="1">
    <location>
        <begin position="12"/>
        <end position="41"/>
    </location>
</feature>
<gene>
    <name evidence="2" type="ORF">LMG27177_00995</name>
</gene>
<dbReference type="RefSeq" id="WP_175158355.1">
    <property type="nucleotide sequence ID" value="NZ_CADIKI010000002.1"/>
</dbReference>
<accession>A0A6J5FMI8</accession>
<organism evidence="2 3">
    <name type="scientific">Paraburkholderia fynbosensis</name>
    <dbReference type="NCBI Taxonomy" id="1200993"/>
    <lineage>
        <taxon>Bacteria</taxon>
        <taxon>Pseudomonadati</taxon>
        <taxon>Pseudomonadota</taxon>
        <taxon>Betaproteobacteria</taxon>
        <taxon>Burkholderiales</taxon>
        <taxon>Burkholderiaceae</taxon>
        <taxon>Paraburkholderia</taxon>
    </lineage>
</organism>
<dbReference type="Proteomes" id="UP000494252">
    <property type="component" value="Unassembled WGS sequence"/>
</dbReference>
<name>A0A6J5FMI8_9BURK</name>